<keyword evidence="2" id="KW-1185">Reference proteome</keyword>
<proteinExistence type="predicted"/>
<evidence type="ECO:0000313" key="2">
    <source>
        <dbReference type="Proteomes" id="UP000799755"/>
    </source>
</evidence>
<comment type="caution">
    <text evidence="1">The sequence shown here is derived from an EMBL/GenBank/DDBJ whole genome shotgun (WGS) entry which is preliminary data.</text>
</comment>
<gene>
    <name evidence="1" type="ORF">BDR25DRAFT_321872</name>
</gene>
<name>A0ACB6RBA5_9PLEO</name>
<evidence type="ECO:0000313" key="1">
    <source>
        <dbReference type="EMBL" id="KAF2476411.1"/>
    </source>
</evidence>
<reference evidence="1" key="1">
    <citation type="journal article" date="2020" name="Stud. Mycol.">
        <title>101 Dothideomycetes genomes: a test case for predicting lifestyles and emergence of pathogens.</title>
        <authorList>
            <person name="Haridas S."/>
            <person name="Albert R."/>
            <person name="Binder M."/>
            <person name="Bloem J."/>
            <person name="Labutti K."/>
            <person name="Salamov A."/>
            <person name="Andreopoulos B."/>
            <person name="Baker S."/>
            <person name="Barry K."/>
            <person name="Bills G."/>
            <person name="Bluhm B."/>
            <person name="Cannon C."/>
            <person name="Castanera R."/>
            <person name="Culley D."/>
            <person name="Daum C."/>
            <person name="Ezra D."/>
            <person name="Gonzalez J."/>
            <person name="Henrissat B."/>
            <person name="Kuo A."/>
            <person name="Liang C."/>
            <person name="Lipzen A."/>
            <person name="Lutzoni F."/>
            <person name="Magnuson J."/>
            <person name="Mondo S."/>
            <person name="Nolan M."/>
            <person name="Ohm R."/>
            <person name="Pangilinan J."/>
            <person name="Park H.-J."/>
            <person name="Ramirez L."/>
            <person name="Alfaro M."/>
            <person name="Sun H."/>
            <person name="Tritt A."/>
            <person name="Yoshinaga Y."/>
            <person name="Zwiers L.-H."/>
            <person name="Turgeon B."/>
            <person name="Goodwin S."/>
            <person name="Spatafora J."/>
            <person name="Crous P."/>
            <person name="Grigoriev I."/>
        </authorList>
    </citation>
    <scope>NUCLEOTIDE SEQUENCE</scope>
    <source>
        <strain evidence="1">ATCC 200398</strain>
    </source>
</reference>
<organism evidence="1 2">
    <name type="scientific">Lindgomyces ingoldianus</name>
    <dbReference type="NCBI Taxonomy" id="673940"/>
    <lineage>
        <taxon>Eukaryota</taxon>
        <taxon>Fungi</taxon>
        <taxon>Dikarya</taxon>
        <taxon>Ascomycota</taxon>
        <taxon>Pezizomycotina</taxon>
        <taxon>Dothideomycetes</taxon>
        <taxon>Pleosporomycetidae</taxon>
        <taxon>Pleosporales</taxon>
        <taxon>Lindgomycetaceae</taxon>
        <taxon>Lindgomyces</taxon>
    </lineage>
</organism>
<dbReference type="Proteomes" id="UP000799755">
    <property type="component" value="Unassembled WGS sequence"/>
</dbReference>
<protein>
    <submittedName>
        <fullName evidence="1">Uncharacterized protein</fullName>
    </submittedName>
</protein>
<accession>A0ACB6RBA5</accession>
<sequence>MDVANTHPDPVNVVQSLVHVLLGVLDATRDLFGILKSKEKRDHEENIKPRGYPDSRRIKYVDDESAVGHESITLNKAAVIREFDIGFQDLGTQFAIGDVITQTALQSQIITLQSVLVMTFLYGPISPQPISHHISSLLAASRAAGTASADVLSAQHWRQLSTLPPTLQSTHSPVARCAVQLAPLYPIIVPPATSATSTAIVKSHHENSWSDSHVPTNPTISGLMSRPKATRSDTESTSFSGPTAYGSQITPHTLYCLYALDLQRHPTQPVSSTINSSSPHCPYCKRDLNLSPGKSWEIFKDDEGTEHCFHIKNRFVVKCHRDSVNEGYSCVICSRSGSVDTVCGDVKALIRHVWMDHGVGEMELEEDIVEVVENALERKKGSGLGLRDIRGRRGRSMSLGARRRTGKGNYEREVEIVEMRTPRGRVVER</sequence>
<dbReference type="EMBL" id="MU003494">
    <property type="protein sequence ID" value="KAF2476411.1"/>
    <property type="molecule type" value="Genomic_DNA"/>
</dbReference>